<gene>
    <name evidence="2" type="ORF">FFLO_04318</name>
</gene>
<comment type="caution">
    <text evidence="2">The sequence shown here is derived from an EMBL/GenBank/DDBJ whole genome shotgun (WGS) entry which is preliminary data.</text>
</comment>
<sequence length="236" mass="26711">MPRPAEASDSLEPLSDFNFDFDLDDNSAPASEALQSPVLAQPASTAKVKEAPSDREAVKGNSAEKHQRGRGIRSRLRARLKKPDRWNVEPGPRQTWSRENFECWLARRAARSEAKRTRDDGASDQTSIRFSWTSASSATNSEESKKEVSVGSLDGSENGSESPADSSSETSERQDRFDHTERPRPVESLPVENVQPRQSERRGRFPRFSRSRPRPEYRRGLFGKLRRRKESGRIID</sequence>
<reference evidence="2" key="1">
    <citation type="submission" date="2020-04" db="EMBL/GenBank/DDBJ databases">
        <title>Analysis of mating type loci in Filobasidium floriforme.</title>
        <authorList>
            <person name="Nowrousian M."/>
        </authorList>
    </citation>
    <scope>NUCLEOTIDE SEQUENCE</scope>
    <source>
        <strain evidence="2">CBS 6242</strain>
    </source>
</reference>
<evidence type="ECO:0000313" key="3">
    <source>
        <dbReference type="Proteomes" id="UP000812966"/>
    </source>
</evidence>
<protein>
    <submittedName>
        <fullName evidence="2">Uncharacterized protein</fullName>
    </submittedName>
</protein>
<feature type="compositionally biased region" description="Basic residues" evidence="1">
    <location>
        <begin position="67"/>
        <end position="80"/>
    </location>
</feature>
<feature type="compositionally biased region" description="Low complexity" evidence="1">
    <location>
        <begin position="131"/>
        <end position="141"/>
    </location>
</feature>
<feature type="compositionally biased region" description="Basic and acidic residues" evidence="1">
    <location>
        <begin position="170"/>
        <end position="185"/>
    </location>
</feature>
<proteinExistence type="predicted"/>
<dbReference type="Proteomes" id="UP000812966">
    <property type="component" value="Unassembled WGS sequence"/>
</dbReference>
<organism evidence="2 3">
    <name type="scientific">Filobasidium floriforme</name>
    <dbReference type="NCBI Taxonomy" id="5210"/>
    <lineage>
        <taxon>Eukaryota</taxon>
        <taxon>Fungi</taxon>
        <taxon>Dikarya</taxon>
        <taxon>Basidiomycota</taxon>
        <taxon>Agaricomycotina</taxon>
        <taxon>Tremellomycetes</taxon>
        <taxon>Filobasidiales</taxon>
        <taxon>Filobasidiaceae</taxon>
        <taxon>Filobasidium</taxon>
    </lineage>
</organism>
<dbReference type="AlphaFoldDB" id="A0A8K0JL43"/>
<feature type="compositionally biased region" description="Basic and acidic residues" evidence="1">
    <location>
        <begin position="110"/>
        <end position="121"/>
    </location>
</feature>
<evidence type="ECO:0000313" key="2">
    <source>
        <dbReference type="EMBL" id="KAG7531458.1"/>
    </source>
</evidence>
<keyword evidence="3" id="KW-1185">Reference proteome</keyword>
<feature type="compositionally biased region" description="Low complexity" evidence="1">
    <location>
        <begin position="156"/>
        <end position="169"/>
    </location>
</feature>
<dbReference type="EMBL" id="JABELV010000090">
    <property type="protein sequence ID" value="KAG7531458.1"/>
    <property type="molecule type" value="Genomic_DNA"/>
</dbReference>
<feature type="compositionally biased region" description="Basic and acidic residues" evidence="1">
    <location>
        <begin position="47"/>
        <end position="66"/>
    </location>
</feature>
<evidence type="ECO:0000256" key="1">
    <source>
        <dbReference type="SAM" id="MobiDB-lite"/>
    </source>
</evidence>
<feature type="region of interest" description="Disordered" evidence="1">
    <location>
        <begin position="1"/>
        <end position="236"/>
    </location>
</feature>
<name>A0A8K0JL43_9TREE</name>
<accession>A0A8K0JL43</accession>